<name>A0A2I0XIV1_9ASPA</name>
<reference evidence="2 3" key="1">
    <citation type="journal article" date="2016" name="Sci. Rep.">
        <title>The Dendrobium catenatum Lindl. genome sequence provides insights into polysaccharide synthase, floral development and adaptive evolution.</title>
        <authorList>
            <person name="Zhang G.Q."/>
            <person name="Xu Q."/>
            <person name="Bian C."/>
            <person name="Tsai W.C."/>
            <person name="Yeh C.M."/>
            <person name="Liu K.W."/>
            <person name="Yoshida K."/>
            <person name="Zhang L.S."/>
            <person name="Chang S.B."/>
            <person name="Chen F."/>
            <person name="Shi Y."/>
            <person name="Su Y.Y."/>
            <person name="Zhang Y.Q."/>
            <person name="Chen L.J."/>
            <person name="Yin Y."/>
            <person name="Lin M."/>
            <person name="Huang H."/>
            <person name="Deng H."/>
            <person name="Wang Z.W."/>
            <person name="Zhu S.L."/>
            <person name="Zhao X."/>
            <person name="Deng C."/>
            <person name="Niu S.C."/>
            <person name="Huang J."/>
            <person name="Wang M."/>
            <person name="Liu G.H."/>
            <person name="Yang H.J."/>
            <person name="Xiao X.J."/>
            <person name="Hsiao Y.Y."/>
            <person name="Wu W.L."/>
            <person name="Chen Y.Y."/>
            <person name="Mitsuda N."/>
            <person name="Ohme-Takagi M."/>
            <person name="Luo Y.B."/>
            <person name="Van de Peer Y."/>
            <person name="Liu Z.J."/>
        </authorList>
    </citation>
    <scope>NUCLEOTIDE SEQUENCE [LARGE SCALE GENOMIC DNA]</scope>
    <source>
        <tissue evidence="2">The whole plant</tissue>
    </source>
</reference>
<evidence type="ECO:0000313" key="3">
    <source>
        <dbReference type="Proteomes" id="UP000233837"/>
    </source>
</evidence>
<protein>
    <submittedName>
        <fullName evidence="2">Uncharacterized protein</fullName>
    </submittedName>
</protein>
<organism evidence="2 3">
    <name type="scientific">Dendrobium catenatum</name>
    <dbReference type="NCBI Taxonomy" id="906689"/>
    <lineage>
        <taxon>Eukaryota</taxon>
        <taxon>Viridiplantae</taxon>
        <taxon>Streptophyta</taxon>
        <taxon>Embryophyta</taxon>
        <taxon>Tracheophyta</taxon>
        <taxon>Spermatophyta</taxon>
        <taxon>Magnoliopsida</taxon>
        <taxon>Liliopsida</taxon>
        <taxon>Asparagales</taxon>
        <taxon>Orchidaceae</taxon>
        <taxon>Epidendroideae</taxon>
        <taxon>Malaxideae</taxon>
        <taxon>Dendrobiinae</taxon>
        <taxon>Dendrobium</taxon>
    </lineage>
</organism>
<keyword evidence="3" id="KW-1185">Reference proteome</keyword>
<dbReference type="Proteomes" id="UP000233837">
    <property type="component" value="Unassembled WGS sequence"/>
</dbReference>
<dbReference type="AlphaFoldDB" id="A0A2I0XIV1"/>
<feature type="transmembrane region" description="Helical" evidence="1">
    <location>
        <begin position="16"/>
        <end position="34"/>
    </location>
</feature>
<keyword evidence="1" id="KW-0472">Membrane</keyword>
<evidence type="ECO:0000313" key="2">
    <source>
        <dbReference type="EMBL" id="PKU87842.1"/>
    </source>
</evidence>
<keyword evidence="1" id="KW-1133">Transmembrane helix</keyword>
<sequence length="78" mass="9159">MASWVAMVRIPAQETLFWHWVMASTTALALITMLKPSPTRERLSELSFRRYCSPLTPQLLTHHKPACHRIRRSQRETK</sequence>
<accession>A0A2I0XIV1</accession>
<dbReference type="EMBL" id="KZ501849">
    <property type="protein sequence ID" value="PKU87842.1"/>
    <property type="molecule type" value="Genomic_DNA"/>
</dbReference>
<evidence type="ECO:0000256" key="1">
    <source>
        <dbReference type="SAM" id="Phobius"/>
    </source>
</evidence>
<reference evidence="2 3" key="2">
    <citation type="journal article" date="2017" name="Nature">
        <title>The Apostasia genome and the evolution of orchids.</title>
        <authorList>
            <person name="Zhang G.Q."/>
            <person name="Liu K.W."/>
            <person name="Li Z."/>
            <person name="Lohaus R."/>
            <person name="Hsiao Y.Y."/>
            <person name="Niu S.C."/>
            <person name="Wang J.Y."/>
            <person name="Lin Y.C."/>
            <person name="Xu Q."/>
            <person name="Chen L.J."/>
            <person name="Yoshida K."/>
            <person name="Fujiwara S."/>
            <person name="Wang Z.W."/>
            <person name="Zhang Y.Q."/>
            <person name="Mitsuda N."/>
            <person name="Wang M."/>
            <person name="Liu G.H."/>
            <person name="Pecoraro L."/>
            <person name="Huang H.X."/>
            <person name="Xiao X.J."/>
            <person name="Lin M."/>
            <person name="Wu X.Y."/>
            <person name="Wu W.L."/>
            <person name="Chen Y.Y."/>
            <person name="Chang S.B."/>
            <person name="Sakamoto S."/>
            <person name="Ohme-Takagi M."/>
            <person name="Yagi M."/>
            <person name="Zeng S.J."/>
            <person name="Shen C.Y."/>
            <person name="Yeh C.M."/>
            <person name="Luo Y.B."/>
            <person name="Tsai W.C."/>
            <person name="Van de Peer Y."/>
            <person name="Liu Z.J."/>
        </authorList>
    </citation>
    <scope>NUCLEOTIDE SEQUENCE [LARGE SCALE GENOMIC DNA]</scope>
    <source>
        <tissue evidence="2">The whole plant</tissue>
    </source>
</reference>
<proteinExistence type="predicted"/>
<gene>
    <name evidence="2" type="ORF">MA16_Dca017614</name>
</gene>
<keyword evidence="1" id="KW-0812">Transmembrane</keyword>